<evidence type="ECO:0000256" key="1">
    <source>
        <dbReference type="SAM" id="SignalP"/>
    </source>
</evidence>
<accession>A0A1X2A4N0</accession>
<sequence length="124" mass="12921">MNAGLRSGLGVCAVLLAAATVFPAAPASADPTDDAFIAALENYGIDASDRDTAIAHGHGVCAALDRGQDSSIIALKLIKDPQIKVTTKRQAGFFVGDSVASYCPQYRGSVDPSVIWLLPFPPMM</sequence>
<evidence type="ECO:0000313" key="3">
    <source>
        <dbReference type="EMBL" id="ORW38354.1"/>
    </source>
</evidence>
<dbReference type="AlphaFoldDB" id="A0A1X2A4N0"/>
<name>A0A1X2A4N0_9MYCO</name>
<keyword evidence="1" id="KW-0732">Signal</keyword>
<dbReference type="Proteomes" id="UP000193285">
    <property type="component" value="Unassembled WGS sequence"/>
</dbReference>
<proteinExistence type="predicted"/>
<dbReference type="RefSeq" id="WP_085246189.1">
    <property type="nucleotide sequence ID" value="NZ_LQPN01000072.1"/>
</dbReference>
<dbReference type="InterPro" id="IPR007969">
    <property type="entry name" value="DUF732"/>
</dbReference>
<dbReference type="OrthoDB" id="4485728at2"/>
<gene>
    <name evidence="3" type="ORF">AWB90_24020</name>
</gene>
<dbReference type="Pfam" id="PF05305">
    <property type="entry name" value="DUF732"/>
    <property type="match status" value="1"/>
</dbReference>
<organism evidence="3 4">
    <name type="scientific">Mycobacterium paraense</name>
    <dbReference type="NCBI Taxonomy" id="767916"/>
    <lineage>
        <taxon>Bacteria</taxon>
        <taxon>Bacillati</taxon>
        <taxon>Actinomycetota</taxon>
        <taxon>Actinomycetes</taxon>
        <taxon>Mycobacteriales</taxon>
        <taxon>Mycobacteriaceae</taxon>
        <taxon>Mycobacterium</taxon>
        <taxon>Mycobacterium simiae complex</taxon>
    </lineage>
</organism>
<protein>
    <recommendedName>
        <fullName evidence="2">DUF732 domain-containing protein</fullName>
    </recommendedName>
</protein>
<feature type="signal peptide" evidence="1">
    <location>
        <begin position="1"/>
        <end position="29"/>
    </location>
</feature>
<evidence type="ECO:0000313" key="4">
    <source>
        <dbReference type="Proteomes" id="UP000193285"/>
    </source>
</evidence>
<feature type="chain" id="PRO_5012597647" description="DUF732 domain-containing protein" evidence="1">
    <location>
        <begin position="30"/>
        <end position="124"/>
    </location>
</feature>
<dbReference type="EMBL" id="LQPN01000072">
    <property type="protein sequence ID" value="ORW38354.1"/>
    <property type="molecule type" value="Genomic_DNA"/>
</dbReference>
<reference evidence="3 4" key="1">
    <citation type="journal article" date="2015" name="Emerg. Microbes Infect.">
        <title>Characterization of 17 strains belonging to the Mycobacterium simiae complex and description of Mycobacterium paraense sp. nov.</title>
        <authorList>
            <person name="Fusco da Costa A.R."/>
            <person name="Fedrizzi T."/>
            <person name="Lopes M.L."/>
            <person name="Pecorari M."/>
            <person name="Oliveira da Costa W.L."/>
            <person name="Giacobazzi E."/>
            <person name="da Costa Bahia J.R."/>
            <person name="De Sanctis V."/>
            <person name="Batista Lima K.V."/>
            <person name="Bertorelli R."/>
            <person name="Grottola A."/>
            <person name="Fabio A."/>
            <person name="Mariottini A."/>
            <person name="Ferretti P."/>
            <person name="Di Leva F."/>
            <person name="Fregni Serpini G."/>
            <person name="Tagliazucchi S."/>
            <person name="Rumpianesi F."/>
            <person name="Jousson O."/>
            <person name="Segata N."/>
            <person name="Tortoli E."/>
        </authorList>
    </citation>
    <scope>NUCLEOTIDE SEQUENCE [LARGE SCALE GENOMIC DNA]</scope>
    <source>
        <strain evidence="3 4">IEC33</strain>
    </source>
</reference>
<evidence type="ECO:0000259" key="2">
    <source>
        <dbReference type="Pfam" id="PF05305"/>
    </source>
</evidence>
<comment type="caution">
    <text evidence="3">The sequence shown here is derived from an EMBL/GenBank/DDBJ whole genome shotgun (WGS) entry which is preliminary data.</text>
</comment>
<feature type="domain" description="DUF732" evidence="2">
    <location>
        <begin position="33"/>
        <end position="105"/>
    </location>
</feature>